<dbReference type="Proteomes" id="UP000518887">
    <property type="component" value="Unassembled WGS sequence"/>
</dbReference>
<evidence type="ECO:0000313" key="2">
    <source>
        <dbReference type="Proteomes" id="UP000518887"/>
    </source>
</evidence>
<sequence>MTDIENLEKIIRQVFKVSKVIKNRANTNNCIAPLNRKPHNLFARNFFDRLRRLNDKFSGDRSAINDIAERVKNIGEAKNSAWAGPYSELVALDFYSQFSEFFNLSYINLLPIKNHPSSIPAINGQKEVIDIDLCLHLRHDKVFTDIKSFNCIHQNILDEVIEVVEEYALVTLGKSVMIGVDNLSSIDYTEVKSHLGYEKRKIYYALTNAISENRRLVPYESKTGIVFTFRIEYSDTLTTVKEYSPFAMAEAYKYKFLDYGSKLVDNEYSVITMVRNPWFNEETVDFGDFNNIFYRSLARRTFIELNRIKEDAARYSQSYQNKKIRVCDVARNLAGIVFIDDESSKESEAESLYSAYFYLNPNYANKNPLTIRKLEKYFRNEREVQIKDFDDFRWDNY</sequence>
<organism evidence="1 2">
    <name type="scientific">Treponema ruminis</name>
    <dbReference type="NCBI Taxonomy" id="744515"/>
    <lineage>
        <taxon>Bacteria</taxon>
        <taxon>Pseudomonadati</taxon>
        <taxon>Spirochaetota</taxon>
        <taxon>Spirochaetia</taxon>
        <taxon>Spirochaetales</taxon>
        <taxon>Treponemataceae</taxon>
        <taxon>Treponema</taxon>
    </lineage>
</organism>
<protein>
    <submittedName>
        <fullName evidence="1">Uncharacterized protein</fullName>
    </submittedName>
</protein>
<comment type="caution">
    <text evidence="1">The sequence shown here is derived from an EMBL/GenBank/DDBJ whole genome shotgun (WGS) entry which is preliminary data.</text>
</comment>
<dbReference type="AlphaFoldDB" id="A0A7W8LLM4"/>
<evidence type="ECO:0000313" key="1">
    <source>
        <dbReference type="EMBL" id="MBB5225498.1"/>
    </source>
</evidence>
<keyword evidence="2" id="KW-1185">Reference proteome</keyword>
<name>A0A7W8LLM4_9SPIR</name>
<reference evidence="1 2" key="1">
    <citation type="submission" date="2020-08" db="EMBL/GenBank/DDBJ databases">
        <title>Genomic Encyclopedia of Type Strains, Phase IV (KMG-IV): sequencing the most valuable type-strain genomes for metagenomic binning, comparative biology and taxonomic classification.</title>
        <authorList>
            <person name="Goeker M."/>
        </authorList>
    </citation>
    <scope>NUCLEOTIDE SEQUENCE [LARGE SCALE GENOMIC DNA]</scope>
    <source>
        <strain evidence="1 2">DSM 103462</strain>
    </source>
</reference>
<dbReference type="RefSeq" id="WP_184657830.1">
    <property type="nucleotide sequence ID" value="NZ_CP031518.1"/>
</dbReference>
<proteinExistence type="predicted"/>
<gene>
    <name evidence="1" type="ORF">HNP76_000842</name>
</gene>
<accession>A0A7W8LLM4</accession>
<dbReference type="EMBL" id="JACHFQ010000002">
    <property type="protein sequence ID" value="MBB5225498.1"/>
    <property type="molecule type" value="Genomic_DNA"/>
</dbReference>